<dbReference type="GO" id="GO:0005911">
    <property type="term" value="C:cell-cell junction"/>
    <property type="evidence" value="ECO:0007669"/>
    <property type="project" value="TreeGrafter"/>
</dbReference>
<dbReference type="SUPFAM" id="SSF49313">
    <property type="entry name" value="Cadherin-like"/>
    <property type="match status" value="5"/>
</dbReference>
<dbReference type="Pfam" id="PF18962">
    <property type="entry name" value="Por_Secre_tail"/>
    <property type="match status" value="1"/>
</dbReference>
<dbReference type="Gene3D" id="2.60.40.10">
    <property type="entry name" value="Immunoglobulins"/>
    <property type="match status" value="6"/>
</dbReference>
<keyword evidence="13" id="KW-1185">Reference proteome</keyword>
<dbReference type="PRINTS" id="PR00205">
    <property type="entry name" value="CADHERIN"/>
</dbReference>
<dbReference type="InterPro" id="IPR031549">
    <property type="entry name" value="ASH"/>
</dbReference>
<accession>A0A1I0NQG9</accession>
<keyword evidence="5" id="KW-0677">Repeat</keyword>
<dbReference type="GO" id="GO:0005509">
    <property type="term" value="F:calcium ion binding"/>
    <property type="evidence" value="ECO:0007669"/>
    <property type="project" value="InterPro"/>
</dbReference>
<keyword evidence="10" id="KW-0732">Signal</keyword>
<proteinExistence type="predicted"/>
<feature type="domain" description="Cadherin" evidence="11">
    <location>
        <begin position="1328"/>
        <end position="1419"/>
    </location>
</feature>
<feature type="signal peptide" evidence="10">
    <location>
        <begin position="1"/>
        <end position="29"/>
    </location>
</feature>
<dbReference type="STRING" id="1267423.SAMN05216290_1379"/>
<dbReference type="EMBL" id="FOIR01000001">
    <property type="protein sequence ID" value="SEW03650.1"/>
    <property type="molecule type" value="Genomic_DNA"/>
</dbReference>
<evidence type="ECO:0000256" key="10">
    <source>
        <dbReference type="SAM" id="SignalP"/>
    </source>
</evidence>
<keyword evidence="9" id="KW-0472">Membrane</keyword>
<evidence type="ECO:0000256" key="2">
    <source>
        <dbReference type="ARBA" id="ARBA00004496"/>
    </source>
</evidence>
<evidence type="ECO:0000313" key="12">
    <source>
        <dbReference type="EMBL" id="SEW03650.1"/>
    </source>
</evidence>
<evidence type="ECO:0000256" key="1">
    <source>
        <dbReference type="ARBA" id="ARBA00004370"/>
    </source>
</evidence>
<feature type="chain" id="PRO_5011749765" evidence="10">
    <location>
        <begin position="30"/>
        <end position="1604"/>
    </location>
</feature>
<dbReference type="InterPro" id="IPR026444">
    <property type="entry name" value="Secre_tail"/>
</dbReference>
<feature type="domain" description="Cadherin" evidence="11">
    <location>
        <begin position="1042"/>
        <end position="1120"/>
    </location>
</feature>
<evidence type="ECO:0000256" key="4">
    <source>
        <dbReference type="ARBA" id="ARBA00022692"/>
    </source>
</evidence>
<evidence type="ECO:0000256" key="9">
    <source>
        <dbReference type="ARBA" id="ARBA00023136"/>
    </source>
</evidence>
<dbReference type="PROSITE" id="PS50268">
    <property type="entry name" value="CADHERIN_2"/>
    <property type="match status" value="4"/>
</dbReference>
<name>A0A1I0NQG9_9BACT</name>
<feature type="domain" description="Cadherin" evidence="11">
    <location>
        <begin position="1120"/>
        <end position="1220"/>
    </location>
</feature>
<dbReference type="PANTHER" id="PTHR24025:SF23">
    <property type="entry name" value="NEURAL-CADHERIN"/>
    <property type="match status" value="1"/>
</dbReference>
<dbReference type="Pfam" id="PF17963">
    <property type="entry name" value="Big_9"/>
    <property type="match status" value="2"/>
</dbReference>
<dbReference type="Gene3D" id="2.60.40.60">
    <property type="entry name" value="Cadherins"/>
    <property type="match status" value="3"/>
</dbReference>
<reference evidence="13" key="1">
    <citation type="submission" date="2016-10" db="EMBL/GenBank/DDBJ databases">
        <authorList>
            <person name="Varghese N."/>
            <person name="Submissions S."/>
        </authorList>
    </citation>
    <scope>NUCLEOTIDE SEQUENCE [LARGE SCALE GENOMIC DNA]</scope>
    <source>
        <strain evidence="13">CGMCC 1.12402</strain>
    </source>
</reference>
<dbReference type="RefSeq" id="WP_090257765.1">
    <property type="nucleotide sequence ID" value="NZ_FOIR01000001.1"/>
</dbReference>
<dbReference type="InterPro" id="IPR006644">
    <property type="entry name" value="Cadg"/>
</dbReference>
<dbReference type="GO" id="GO:0016020">
    <property type="term" value="C:membrane"/>
    <property type="evidence" value="ECO:0007669"/>
    <property type="project" value="UniProtKB-SubCell"/>
</dbReference>
<dbReference type="Pfam" id="PF00028">
    <property type="entry name" value="Cadherin"/>
    <property type="match status" value="2"/>
</dbReference>
<keyword evidence="7" id="KW-0130">Cell adhesion</keyword>
<dbReference type="InterPro" id="IPR013783">
    <property type="entry name" value="Ig-like_fold"/>
</dbReference>
<organism evidence="12 13">
    <name type="scientific">Roseivirga pacifica</name>
    <dbReference type="NCBI Taxonomy" id="1267423"/>
    <lineage>
        <taxon>Bacteria</taxon>
        <taxon>Pseudomonadati</taxon>
        <taxon>Bacteroidota</taxon>
        <taxon>Cytophagia</taxon>
        <taxon>Cytophagales</taxon>
        <taxon>Roseivirgaceae</taxon>
        <taxon>Roseivirga</taxon>
    </lineage>
</organism>
<gene>
    <name evidence="12" type="ORF">SAMN05216290_1379</name>
</gene>
<evidence type="ECO:0000256" key="5">
    <source>
        <dbReference type="ARBA" id="ARBA00022737"/>
    </source>
</evidence>
<dbReference type="PANTHER" id="PTHR24025">
    <property type="entry name" value="DESMOGLEIN FAMILY MEMBER"/>
    <property type="match status" value="1"/>
</dbReference>
<evidence type="ECO:0000256" key="3">
    <source>
        <dbReference type="ARBA" id="ARBA00022490"/>
    </source>
</evidence>
<dbReference type="InterPro" id="IPR050971">
    <property type="entry name" value="Cadherin-domain_protein"/>
</dbReference>
<evidence type="ECO:0000256" key="7">
    <source>
        <dbReference type="ARBA" id="ARBA00022889"/>
    </source>
</evidence>
<comment type="subcellular location">
    <subcellularLocation>
        <location evidence="2">Cytoplasm</location>
    </subcellularLocation>
    <subcellularLocation>
        <location evidence="1">Membrane</location>
    </subcellularLocation>
</comment>
<dbReference type="SMART" id="SM00736">
    <property type="entry name" value="CADG"/>
    <property type="match status" value="6"/>
</dbReference>
<feature type="domain" description="Cadherin" evidence="11">
    <location>
        <begin position="1220"/>
        <end position="1320"/>
    </location>
</feature>
<dbReference type="Proteomes" id="UP000199437">
    <property type="component" value="Unassembled WGS sequence"/>
</dbReference>
<evidence type="ECO:0000256" key="8">
    <source>
        <dbReference type="ARBA" id="ARBA00022989"/>
    </source>
</evidence>
<dbReference type="GO" id="GO:0007156">
    <property type="term" value="P:homophilic cell adhesion via plasma membrane adhesion molecules"/>
    <property type="evidence" value="ECO:0007669"/>
    <property type="project" value="InterPro"/>
</dbReference>
<dbReference type="SMART" id="SM00112">
    <property type="entry name" value="CA"/>
    <property type="match status" value="4"/>
</dbReference>
<dbReference type="InterPro" id="IPR015919">
    <property type="entry name" value="Cadherin-like_sf"/>
</dbReference>
<keyword evidence="6" id="KW-0106">Calcium</keyword>
<dbReference type="NCBIfam" id="NF012211">
    <property type="entry name" value="tand_rpt_95"/>
    <property type="match status" value="4"/>
</dbReference>
<dbReference type="NCBIfam" id="TIGR04183">
    <property type="entry name" value="Por_Secre_tail"/>
    <property type="match status" value="1"/>
</dbReference>
<dbReference type="Pfam" id="PF15780">
    <property type="entry name" value="ASH"/>
    <property type="match status" value="1"/>
</dbReference>
<evidence type="ECO:0000313" key="13">
    <source>
        <dbReference type="Proteomes" id="UP000199437"/>
    </source>
</evidence>
<dbReference type="InterPro" id="IPR002126">
    <property type="entry name" value="Cadherin-like_dom"/>
</dbReference>
<protein>
    <submittedName>
        <fullName evidence="12">Por secretion system C-terminal sorting domain-containing protein</fullName>
    </submittedName>
</protein>
<dbReference type="GO" id="GO:0005737">
    <property type="term" value="C:cytoplasm"/>
    <property type="evidence" value="ECO:0007669"/>
    <property type="project" value="UniProtKB-SubCell"/>
</dbReference>
<keyword evidence="8" id="KW-1133">Transmembrane helix</keyword>
<keyword evidence="3" id="KW-0963">Cytoplasm</keyword>
<evidence type="ECO:0000259" key="11">
    <source>
        <dbReference type="PROSITE" id="PS50268"/>
    </source>
</evidence>
<dbReference type="Pfam" id="PF05345">
    <property type="entry name" value="He_PIG"/>
    <property type="match status" value="2"/>
</dbReference>
<sequence>MISIRGISKRFRKLLLSTLMLGLCTMAVAQEINKDSVRNLRMTTASGKWISGGINNSFISVGQFGASTVLTATDGQTEYKGSIGFAVPLFMQAEPNNAPVAVASEERIFVSAKDPIVLEGFDPDGDIIAYQIVTQPALGELSLSGTTDFEFNFTPSGSLTPGTAYQDELQFRVIEVDGEKLSSETVTYKFQFNVTDKPHNITEFVQTAANAADKSLALSFSDNQFNASYDVSIAYINLSDPTAPFVETLIERTFQLDELTAEGNVLSANFNVSAETFPFLFNAEKVFITASVSSPTGFTDDDAFVMDNEATGDEGTGQVRYQNVNLLTGNAPFATTSDDGMFFTFATKRSTQENTQTELNLYAVELGEFDLTDASIEITEGALYGTTGSPALVKSSASLAQWSLLYTPQGEKGYLDSLQFSVTSTDRGTTTETYAVVQVVDVNDAPTLASIPNQRLSEDGSLTVDLTFADVDNEVSVSVTSSNGTNVPAVINGNQLVITPAANFSGSANLTLKLIEVGTTELYAKQRTFKVTVDPVNDSPVLAAISSQNIDEDNVFTYTLSTTDIDAALPVFDYKVTPNIQGVASVSVSGNLLTITPQANYNGVVNFSVVADDRLGTSTSLSESQSFDLTINAVNDAPSVSQTIQTQNVVQGFPTYTLDLAEYFEDVETAADQLTYSLAGTASTLFTLSVNNNLLSVTPIAGQTGTENIQIDVTDGELSTSQTVTFNLENQAADIQVVNALADVTLDEDFGQHTIDISNVFIDANDLNAVFSFSTNGLTRIGASIVNNELVFNSPSDFNGTEEVYLIATANGKTSFLNFNIQVNAVNDAPTLGSAADQTIQEDFSMNGVYLSFEDIDNSSDQLTFSAVSSNTDLLKNESIVITEEAAGISIAATPEANASGSATITVTVSDGELSAASSFVLAVNSINDAPTVIGSSLTDATEDAAYSFDVSTLFTDIDGDALSFTLAGAPAWLSVNDQSISGTPSNDDVGSASFNITADDGSGGTVTQSLTLTTANTNDAPTILSTLPDVTATEDVLLSVALDTDLFEDVDGDNLTYSASFNNAAWLSFDATTNRFTGTPDNDDVGSITATVTATDGNGGSVSQDITINVENVNDAPSAVSLSALTIAEDAAIGTVIGSFSSTDVDAGDSHTYTLVDGTGGDDNAAFSINGATFSTIEALDFETQATYTVRVRTTDAAGATYDEQVTITVTNVNEAPTALSLSATSISENNTALQAVGAFASTDEDAGDTFTYSLVAGTGDTDNDAFEISNGELLAKASLNFEEKASYAVRIKTTDAGGLSYESEQTITVTNVNEAPTAIAISANALAENADAGTEIGAFSSTDEDAGDTHTYTLVAGTGDTDNASFTITDGKLLSAESFDFESKSSYAVRIKSTDAGGASSEQSFTVNVTNVDEPSIADIADINFDATEIGESTTQQLSIENNGDVDIEVSSITASDGFSVATTSLTIAVGATETIDVVFTPTEERAYNGTITIQSTLGETVVNLVGEGNIVTGIDDDIFDAEEVKLYPNPAIDIVTIDLTLAPQIQPTVAIIDMTGNTKWVKEAVQEPTVKVNVSSYPAGTYLVRISSEKGSVVKKLMVIK</sequence>
<dbReference type="GeneID" id="99986105"/>
<evidence type="ECO:0000256" key="6">
    <source>
        <dbReference type="ARBA" id="ARBA00022837"/>
    </source>
</evidence>
<dbReference type="CDD" id="cd11304">
    <property type="entry name" value="Cadherin_repeat"/>
    <property type="match status" value="3"/>
</dbReference>
<dbReference type="OrthoDB" id="1097758at2"/>
<keyword evidence="4" id="KW-0812">Transmembrane</keyword>